<protein>
    <submittedName>
        <fullName evidence="3">HupE/UreJ family protein</fullName>
    </submittedName>
</protein>
<dbReference type="EMBL" id="JABFCZ010000016">
    <property type="protein sequence ID" value="MBD1547617.1"/>
    <property type="molecule type" value="Genomic_DNA"/>
</dbReference>
<keyword evidence="2" id="KW-0732">Signal</keyword>
<dbReference type="AlphaFoldDB" id="A0A926NUH3"/>
<proteinExistence type="predicted"/>
<evidence type="ECO:0000256" key="1">
    <source>
        <dbReference type="SAM" id="Phobius"/>
    </source>
</evidence>
<dbReference type="PIRSF" id="PIRSF016919">
    <property type="entry name" value="HupE_UreJ"/>
    <property type="match status" value="1"/>
</dbReference>
<evidence type="ECO:0000256" key="2">
    <source>
        <dbReference type="SAM" id="SignalP"/>
    </source>
</evidence>
<comment type="caution">
    <text evidence="3">The sequence shown here is derived from an EMBL/GenBank/DDBJ whole genome shotgun (WGS) entry which is preliminary data.</text>
</comment>
<dbReference type="Pfam" id="PF04955">
    <property type="entry name" value="HupE_UreJ"/>
    <property type="match status" value="1"/>
</dbReference>
<dbReference type="Proteomes" id="UP000598467">
    <property type="component" value="Unassembled WGS sequence"/>
</dbReference>
<reference evidence="3" key="1">
    <citation type="submission" date="2020-05" db="EMBL/GenBank/DDBJ databases">
        <title>Identification of trans-AT polyketide cluster in two marine bacteria, producers of a novel glutaramide-containing polyketide sesbanimide D and analogs.</title>
        <authorList>
            <person name="Kacar D."/>
            <person name="Rodriguez P."/>
            <person name="Canedo L."/>
            <person name="Gonzalez E."/>
            <person name="Galan B."/>
            <person name="De La Calle F."/>
            <person name="Garcia J.L."/>
        </authorList>
    </citation>
    <scope>NUCLEOTIDE SEQUENCE</scope>
    <source>
        <strain evidence="3">PHM038</strain>
    </source>
</reference>
<sequence length="197" mass="19921">MKFRSLFLAAGLVLASSPAFAHLNPAEHGSFATGISHPLFGLDHILVMVAVGLWAFQNGGRSVWLIPSAFVATMLAGFGLSMAGVPLPFVEPAIMASVVALGLLVAMAVRLPVIPSAAIVSVFALFHGHAHGAEIGTADELSYAAGFALATALLHASGIAIGWGVGSALGADTQKGRLVVRSLGAVTAVLGLSLFVG</sequence>
<feature type="transmembrane region" description="Helical" evidence="1">
    <location>
        <begin position="142"/>
        <end position="166"/>
    </location>
</feature>
<keyword evidence="1" id="KW-0812">Transmembrane</keyword>
<evidence type="ECO:0000313" key="3">
    <source>
        <dbReference type="EMBL" id="MBD1547617.1"/>
    </source>
</evidence>
<keyword evidence="1" id="KW-0472">Membrane</keyword>
<organism evidence="3 4">
    <name type="scientific">Roseibium aggregatum</name>
    <dbReference type="NCBI Taxonomy" id="187304"/>
    <lineage>
        <taxon>Bacteria</taxon>
        <taxon>Pseudomonadati</taxon>
        <taxon>Pseudomonadota</taxon>
        <taxon>Alphaproteobacteria</taxon>
        <taxon>Hyphomicrobiales</taxon>
        <taxon>Stappiaceae</taxon>
        <taxon>Roseibium</taxon>
    </lineage>
</organism>
<feature type="transmembrane region" description="Helical" evidence="1">
    <location>
        <begin position="178"/>
        <end position="196"/>
    </location>
</feature>
<dbReference type="RefSeq" id="WP_190292372.1">
    <property type="nucleotide sequence ID" value="NZ_JABFCZ010000016.1"/>
</dbReference>
<feature type="transmembrane region" description="Helical" evidence="1">
    <location>
        <begin position="63"/>
        <end position="83"/>
    </location>
</feature>
<name>A0A926NUH3_9HYPH</name>
<feature type="signal peptide" evidence="2">
    <location>
        <begin position="1"/>
        <end position="21"/>
    </location>
</feature>
<evidence type="ECO:0000313" key="4">
    <source>
        <dbReference type="Proteomes" id="UP000598467"/>
    </source>
</evidence>
<feature type="transmembrane region" description="Helical" evidence="1">
    <location>
        <begin position="89"/>
        <end position="106"/>
    </location>
</feature>
<dbReference type="InterPro" id="IPR007038">
    <property type="entry name" value="HupE_UreJ"/>
</dbReference>
<feature type="transmembrane region" description="Helical" evidence="1">
    <location>
        <begin position="37"/>
        <end position="56"/>
    </location>
</feature>
<keyword evidence="1" id="KW-1133">Transmembrane helix</keyword>
<accession>A0A926NUH3</accession>
<feature type="transmembrane region" description="Helical" evidence="1">
    <location>
        <begin position="113"/>
        <end position="130"/>
    </location>
</feature>
<feature type="chain" id="PRO_5036990401" evidence="2">
    <location>
        <begin position="22"/>
        <end position="197"/>
    </location>
</feature>
<gene>
    <name evidence="3" type="ORF">HK439_15220</name>
</gene>